<dbReference type="InterPro" id="IPR050768">
    <property type="entry name" value="UPF0353/GerABKA_families"/>
</dbReference>
<evidence type="ECO:0000256" key="1">
    <source>
        <dbReference type="SAM" id="MobiDB-lite"/>
    </source>
</evidence>
<sequence length="565" mass="61890">MTFLHPEFFYLMLPPVLVLFYFILTQKEPAAELFAGPVFERLRVNEKRFSLRQRNLIYLAIFVLLIAAMSQPVLTEATAVVKAPDEALTVAVDISASMQTEDVYPSRAAVAKTKLLALVARAKREQIGVLAFGRDIYAVVPPTADKSALTALLEDFASDTYAEKGTDIMALLAAANGVMGKTGRKNLLLLTDGGDGRDFSEAIAYANAQKLHLYILGIGTAQGGVLQQNGTPALRGKRPVRTVLNPALRSLAASTGGFYVDMTVGSRDVAALLYELRRHAEGGETGVKEIRRYGQLYILPLGLALFLLLVANASMSRRERVAVPPALLLGVLLFGHTATLRAESFDYELLETAQHYYEQGDYDRAARAFYRYGVRKDNDPQAMYDSAHALYRAGRYDAAAALWGRIRTKERLLQFATLHNLGNARAMQGGRENLEAAIKVYQKALYLQNDPQTRENLSIVRGRLMRLVQAERRRNAAAAMTETGGEHSASDASSPAGGAQAPSAQTETSEGQEAKPSEASGEAKTAAMSDYEAAMWRQSLQRQTRTHLYKISPKRAGGGDHVDPW</sequence>
<dbReference type="SMART" id="SM00327">
    <property type="entry name" value="VWA"/>
    <property type="match status" value="1"/>
</dbReference>
<accession>A0ABZ3H867</accession>
<evidence type="ECO:0000259" key="3">
    <source>
        <dbReference type="PROSITE" id="PS50234"/>
    </source>
</evidence>
<name>A0ABZ3H867_9BACT</name>
<feature type="transmembrane region" description="Helical" evidence="2">
    <location>
        <begin position="56"/>
        <end position="74"/>
    </location>
</feature>
<dbReference type="PANTHER" id="PTHR22550">
    <property type="entry name" value="SPORE GERMINATION PROTEIN"/>
    <property type="match status" value="1"/>
</dbReference>
<protein>
    <submittedName>
        <fullName evidence="4">VWA domain-containing protein</fullName>
    </submittedName>
</protein>
<organism evidence="4 5">
    <name type="scientific">Sulfurimonas diazotrophicus</name>
    <dbReference type="NCBI Taxonomy" id="3131939"/>
    <lineage>
        <taxon>Bacteria</taxon>
        <taxon>Pseudomonadati</taxon>
        <taxon>Campylobacterota</taxon>
        <taxon>Epsilonproteobacteria</taxon>
        <taxon>Campylobacterales</taxon>
        <taxon>Sulfurimonadaceae</taxon>
        <taxon>Sulfurimonas</taxon>
    </lineage>
</organism>
<feature type="transmembrane region" description="Helical" evidence="2">
    <location>
        <begin position="296"/>
        <end position="314"/>
    </location>
</feature>
<dbReference type="RefSeq" id="WP_345972216.1">
    <property type="nucleotide sequence ID" value="NZ_CP147920.1"/>
</dbReference>
<dbReference type="Gene3D" id="3.40.50.410">
    <property type="entry name" value="von Willebrand factor, type A domain"/>
    <property type="match status" value="1"/>
</dbReference>
<feature type="transmembrane region" description="Helical" evidence="2">
    <location>
        <begin position="6"/>
        <end position="24"/>
    </location>
</feature>
<reference evidence="4 5" key="1">
    <citation type="submission" date="2024-03" db="EMBL/GenBank/DDBJ databases">
        <title>Sulfurimonas sp. HSL3-1.</title>
        <authorList>
            <person name="Wang S."/>
        </authorList>
    </citation>
    <scope>NUCLEOTIDE SEQUENCE [LARGE SCALE GENOMIC DNA]</scope>
    <source>
        <strain evidence="4 5">HSL3-1</strain>
    </source>
</reference>
<dbReference type="SUPFAM" id="SSF53300">
    <property type="entry name" value="vWA-like"/>
    <property type="match status" value="1"/>
</dbReference>
<evidence type="ECO:0000313" key="5">
    <source>
        <dbReference type="Proteomes" id="UP001447842"/>
    </source>
</evidence>
<feature type="compositionally biased region" description="Low complexity" evidence="1">
    <location>
        <begin position="490"/>
        <end position="505"/>
    </location>
</feature>
<evidence type="ECO:0000256" key="2">
    <source>
        <dbReference type="SAM" id="Phobius"/>
    </source>
</evidence>
<keyword evidence="2" id="KW-0812">Transmembrane</keyword>
<dbReference type="InterPro" id="IPR011990">
    <property type="entry name" value="TPR-like_helical_dom_sf"/>
</dbReference>
<dbReference type="InterPro" id="IPR036465">
    <property type="entry name" value="vWFA_dom_sf"/>
</dbReference>
<evidence type="ECO:0000313" key="4">
    <source>
        <dbReference type="EMBL" id="XAU14509.1"/>
    </source>
</evidence>
<dbReference type="SUPFAM" id="SSF48452">
    <property type="entry name" value="TPR-like"/>
    <property type="match status" value="1"/>
</dbReference>
<dbReference type="PROSITE" id="PS50234">
    <property type="entry name" value="VWFA"/>
    <property type="match status" value="1"/>
</dbReference>
<feature type="transmembrane region" description="Helical" evidence="2">
    <location>
        <begin position="321"/>
        <end position="340"/>
    </location>
</feature>
<feature type="domain" description="VWFA" evidence="3">
    <location>
        <begin position="87"/>
        <end position="280"/>
    </location>
</feature>
<dbReference type="EMBL" id="CP147920">
    <property type="protein sequence ID" value="XAU14509.1"/>
    <property type="molecule type" value="Genomic_DNA"/>
</dbReference>
<dbReference type="Gene3D" id="1.25.40.10">
    <property type="entry name" value="Tetratricopeptide repeat domain"/>
    <property type="match status" value="1"/>
</dbReference>
<dbReference type="Proteomes" id="UP001447842">
    <property type="component" value="Chromosome"/>
</dbReference>
<dbReference type="Pfam" id="PF13519">
    <property type="entry name" value="VWA_2"/>
    <property type="match status" value="1"/>
</dbReference>
<keyword evidence="2" id="KW-0472">Membrane</keyword>
<keyword evidence="2" id="KW-1133">Transmembrane helix</keyword>
<dbReference type="InterPro" id="IPR002035">
    <property type="entry name" value="VWF_A"/>
</dbReference>
<keyword evidence="5" id="KW-1185">Reference proteome</keyword>
<proteinExistence type="predicted"/>
<dbReference type="PANTHER" id="PTHR22550:SF14">
    <property type="entry name" value="VWFA DOMAIN-CONTAINING PROTEIN"/>
    <property type="match status" value="1"/>
</dbReference>
<gene>
    <name evidence="4" type="ORF">WCY31_09655</name>
</gene>
<feature type="region of interest" description="Disordered" evidence="1">
    <location>
        <begin position="475"/>
        <end position="530"/>
    </location>
</feature>
<feature type="region of interest" description="Disordered" evidence="1">
    <location>
        <begin position="542"/>
        <end position="565"/>
    </location>
</feature>